<comment type="subcellular location">
    <subcellularLocation>
        <location evidence="9">Cytoplasm</location>
    </subcellularLocation>
</comment>
<keyword evidence="11" id="KW-0175">Coiled coil</keyword>
<dbReference type="CDD" id="cd00187">
    <property type="entry name" value="TOP4c"/>
    <property type="match status" value="1"/>
</dbReference>
<dbReference type="Gene3D" id="3.90.199.10">
    <property type="entry name" value="Topoisomerase II, domain 5"/>
    <property type="match status" value="1"/>
</dbReference>
<dbReference type="EC" id="5.6.2.2" evidence="9"/>
<keyword evidence="4 9" id="KW-0067">ATP-binding</keyword>
<dbReference type="GO" id="GO:0006265">
    <property type="term" value="P:DNA topological change"/>
    <property type="evidence" value="ECO:0007669"/>
    <property type="project" value="UniProtKB-UniRule"/>
</dbReference>
<dbReference type="Gene3D" id="1.10.268.10">
    <property type="entry name" value="Topoisomerase, domain 3"/>
    <property type="match status" value="1"/>
</dbReference>
<feature type="domain" description="Topo IIA-type catalytic" evidence="13">
    <location>
        <begin position="32"/>
        <end position="499"/>
    </location>
</feature>
<dbReference type="Pfam" id="PF03989">
    <property type="entry name" value="DNA_gyraseA_C"/>
    <property type="match status" value="6"/>
</dbReference>
<evidence type="ECO:0000256" key="12">
    <source>
        <dbReference type="SAM" id="MobiDB-lite"/>
    </source>
</evidence>
<dbReference type="FunFam" id="3.90.199.10:FF:000001">
    <property type="entry name" value="DNA gyrase subunit A"/>
    <property type="match status" value="1"/>
</dbReference>
<evidence type="ECO:0000256" key="8">
    <source>
        <dbReference type="ARBA" id="ARBA00063644"/>
    </source>
</evidence>
<evidence type="ECO:0000256" key="3">
    <source>
        <dbReference type="ARBA" id="ARBA00022741"/>
    </source>
</evidence>
<evidence type="ECO:0000256" key="5">
    <source>
        <dbReference type="ARBA" id="ARBA00023029"/>
    </source>
</evidence>
<reference evidence="14" key="1">
    <citation type="submission" date="2020-02" db="EMBL/GenBank/DDBJ databases">
        <authorList>
            <person name="Meier V. D."/>
        </authorList>
    </citation>
    <scope>NUCLEOTIDE SEQUENCE</scope>
    <source>
        <strain evidence="14">AVDCRST_MAG43</strain>
    </source>
</reference>
<keyword evidence="9" id="KW-0963">Cytoplasm</keyword>
<comment type="catalytic activity">
    <reaction evidence="1 9 10">
        <text>ATP-dependent breakage, passage and rejoining of double-stranded DNA.</text>
        <dbReference type="EC" id="5.6.2.2"/>
    </reaction>
</comment>
<dbReference type="InterPro" id="IPR035516">
    <property type="entry name" value="Gyrase/topoIV_suA_C"/>
</dbReference>
<dbReference type="GO" id="GO:0034335">
    <property type="term" value="F:DNA negative supercoiling activity"/>
    <property type="evidence" value="ECO:0007669"/>
    <property type="project" value="UniProtKB-ARBA"/>
</dbReference>
<evidence type="ECO:0000313" key="14">
    <source>
        <dbReference type="EMBL" id="CAA9548479.1"/>
    </source>
</evidence>
<sequence>MEIGNVRIASIESEMRQSYLNYAMSVIVQRALPDARDGLKPVHRRVLYAMHQMGMRSNSRYRKSAGIVGEVIKNFHPHSDTAAYDTLVRMAQDFSLRYPLVDGQGNFGSVDGDSAAAMRYTEARMAAIADELLADIDKRTVDEYPNYDASMMQPTVLPARLPNLLINGSAGIAVGMATNIPPHNLGEICDAITLLIDSPEATIEELIALVPGPDFPTGGTILGREGIQAAYATGRGRVVIRAKAFVEEQDRGNRYQIVVSELPYQVNKALLLERMADLVRDGKLDGISNLRDESDRNGMRMVIELKRDAQPMKVLNNLFKHTALQQTFGVNMLALVERGTQPRVLTLKRALQEYIDHRQEVLTRRTEFELERARRRAHVLEGLKIALDNIEAVIATIRRSRTTDTARRNLMSGFALSEIQANAILDMRLARLAALERQRIENEYNEVLKEILHLEALLADPQLIRAIIRTDVAELKEKYGDERRTRIQDVSGSLSEEDLIPEVDVLVTVTNKGYVKRIADDVYRVQHRGGRGVTGLTMRDEDAIQHILSANTMDSLLVFTNRGRVYQIKVHELPDASRTAKGIPIVNVMNMQPDETVTTLLKVRDYPSANYLFFTTRLGRVKRVNLDQFKVVRSSGMIAISLEDQDELAWVRMTNGHSDVVLVTSGGQAIRFGETDVRPMGRPAAGVNGIRLSGTDRVIAFEVVKPDKDLLVVSARGLGKRTDLDHYRSQGRGGKGIQAMKLTDRTGPIVAAGMVAPDDAVMLMNTRGIAIRIAASTISKIGRTTQGVTLMKLGKDADVASMTIIEPRDPASSAHLNGLSDEPVDNVAVGRVE</sequence>
<evidence type="ECO:0000256" key="2">
    <source>
        <dbReference type="ARBA" id="ARBA00008263"/>
    </source>
</evidence>
<evidence type="ECO:0000256" key="1">
    <source>
        <dbReference type="ARBA" id="ARBA00000185"/>
    </source>
</evidence>
<dbReference type="GO" id="GO:0009330">
    <property type="term" value="C:DNA topoisomerase type II (double strand cut, ATP-hydrolyzing) complex"/>
    <property type="evidence" value="ECO:0007669"/>
    <property type="project" value="TreeGrafter"/>
</dbReference>
<dbReference type="InterPro" id="IPR005743">
    <property type="entry name" value="GyrA"/>
</dbReference>
<dbReference type="PANTHER" id="PTHR43493:SF5">
    <property type="entry name" value="DNA GYRASE SUBUNIT A, CHLOROPLASTIC_MITOCHONDRIAL"/>
    <property type="match status" value="1"/>
</dbReference>
<dbReference type="InterPro" id="IPR013758">
    <property type="entry name" value="Topo_IIA_A/C_ab"/>
</dbReference>
<dbReference type="GO" id="GO:0005694">
    <property type="term" value="C:chromosome"/>
    <property type="evidence" value="ECO:0007669"/>
    <property type="project" value="InterPro"/>
</dbReference>
<keyword evidence="6 9" id="KW-0238">DNA-binding</keyword>
<feature type="region of interest" description="Disordered" evidence="12">
    <location>
        <begin position="810"/>
        <end position="833"/>
    </location>
</feature>
<dbReference type="FunFam" id="3.30.1360.40:FF:000002">
    <property type="entry name" value="DNA gyrase subunit A"/>
    <property type="match status" value="1"/>
</dbReference>
<comment type="similarity">
    <text evidence="2 9">Belongs to the type II topoisomerase GyrA/ParC subunit family.</text>
</comment>
<dbReference type="HAMAP" id="MF_01897">
    <property type="entry name" value="GyrA"/>
    <property type="match status" value="1"/>
</dbReference>
<feature type="short sequence motif" description="GyrA-box" evidence="9">
    <location>
        <begin position="526"/>
        <end position="532"/>
    </location>
</feature>
<evidence type="ECO:0000256" key="4">
    <source>
        <dbReference type="ARBA" id="ARBA00022840"/>
    </source>
</evidence>
<evidence type="ECO:0000256" key="9">
    <source>
        <dbReference type="HAMAP-Rule" id="MF_01897"/>
    </source>
</evidence>
<evidence type="ECO:0000256" key="6">
    <source>
        <dbReference type="ARBA" id="ARBA00023125"/>
    </source>
</evidence>
<dbReference type="InterPro" id="IPR013760">
    <property type="entry name" value="Topo_IIA-like_dom_sf"/>
</dbReference>
<evidence type="ECO:0000259" key="13">
    <source>
        <dbReference type="PROSITE" id="PS52040"/>
    </source>
</evidence>
<keyword evidence="3 9" id="KW-0547">Nucleotide-binding</keyword>
<dbReference type="NCBIfam" id="NF004043">
    <property type="entry name" value="PRK05560.1"/>
    <property type="match status" value="1"/>
</dbReference>
<dbReference type="SUPFAM" id="SSF101904">
    <property type="entry name" value="GyrA/ParC C-terminal domain-like"/>
    <property type="match status" value="1"/>
</dbReference>
<feature type="active site" description="O-(5'-phospho-DNA)-tyrosine intermediate" evidence="9 10">
    <location>
        <position position="120"/>
    </location>
</feature>
<dbReference type="EMBL" id="CADCWI010000042">
    <property type="protein sequence ID" value="CAA9548479.1"/>
    <property type="molecule type" value="Genomic_DNA"/>
</dbReference>
<comment type="miscellaneous">
    <text evidence="9">Few gyrases are as efficient as E.coli at forming negative supercoils. Not all organisms have 2 type II topoisomerases; in organisms with a single type II topoisomerase this enzyme also has to decatenate newly replicated chromosomes.</text>
</comment>
<comment type="subunit">
    <text evidence="8">Heterotetramer composed of ParC and ParE.</text>
</comment>
<dbReference type="InterPro" id="IPR013757">
    <property type="entry name" value="Topo_IIA_A_a_sf"/>
</dbReference>
<dbReference type="GO" id="GO:0005524">
    <property type="term" value="F:ATP binding"/>
    <property type="evidence" value="ECO:0007669"/>
    <property type="project" value="UniProtKB-UniRule"/>
</dbReference>
<dbReference type="SUPFAM" id="SSF56719">
    <property type="entry name" value="Type II DNA topoisomerase"/>
    <property type="match status" value="1"/>
</dbReference>
<proteinExistence type="inferred from homology"/>
<dbReference type="InterPro" id="IPR006691">
    <property type="entry name" value="GyrA/parC_rep"/>
</dbReference>
<evidence type="ECO:0000256" key="11">
    <source>
        <dbReference type="SAM" id="Coils"/>
    </source>
</evidence>
<keyword evidence="7 9" id="KW-0413">Isomerase</keyword>
<dbReference type="Pfam" id="PF00521">
    <property type="entry name" value="DNA_topoisoIV"/>
    <property type="match status" value="1"/>
</dbReference>
<evidence type="ECO:0000256" key="10">
    <source>
        <dbReference type="PROSITE-ProRule" id="PRU01384"/>
    </source>
</evidence>
<protein>
    <recommendedName>
        <fullName evidence="9">DNA gyrase subunit A</fullName>
        <ecNumber evidence="9">5.6.2.2</ecNumber>
    </recommendedName>
</protein>
<dbReference type="FunFam" id="2.120.10.90:FF:000005">
    <property type="entry name" value="DNA topoisomerase 4 subunit A"/>
    <property type="match status" value="1"/>
</dbReference>
<dbReference type="AlphaFoldDB" id="A0A6J4UI61"/>
<gene>
    <name evidence="9" type="primary">gyrA</name>
    <name evidence="14" type="ORF">AVDCRST_MAG43-742</name>
</gene>
<dbReference type="PANTHER" id="PTHR43493">
    <property type="entry name" value="DNA GYRASE/TOPOISOMERASE SUBUNIT A"/>
    <property type="match status" value="1"/>
</dbReference>
<dbReference type="InterPro" id="IPR050220">
    <property type="entry name" value="Type_II_DNA_Topoisomerases"/>
</dbReference>
<dbReference type="GO" id="GO:0005737">
    <property type="term" value="C:cytoplasm"/>
    <property type="evidence" value="ECO:0007669"/>
    <property type="project" value="UniProtKB-SubCell"/>
</dbReference>
<dbReference type="SMART" id="SM00434">
    <property type="entry name" value="TOP4c"/>
    <property type="match status" value="1"/>
</dbReference>
<dbReference type="InterPro" id="IPR002205">
    <property type="entry name" value="Topo_IIA_dom_A"/>
</dbReference>
<name>A0A6J4UI61_9BACT</name>
<dbReference type="Gene3D" id="3.30.1360.40">
    <property type="match status" value="1"/>
</dbReference>
<dbReference type="PROSITE" id="PS52040">
    <property type="entry name" value="TOPO_IIA"/>
    <property type="match status" value="1"/>
</dbReference>
<dbReference type="Gene3D" id="2.120.10.90">
    <property type="entry name" value="DNA gyrase/topoisomerase IV, subunit A, C-terminal"/>
    <property type="match status" value="1"/>
</dbReference>
<dbReference type="NCBIfam" id="TIGR01063">
    <property type="entry name" value="gyrA"/>
    <property type="match status" value="1"/>
</dbReference>
<comment type="subunit">
    <text evidence="9">Heterotetramer, composed of two GyrA and two GyrB chains. In the heterotetramer, GyrA contains the active site tyrosine that forms a transient covalent intermediate with DNA, while GyrB binds cofactors and catalyzes ATP hydrolysis.</text>
</comment>
<evidence type="ECO:0000256" key="7">
    <source>
        <dbReference type="ARBA" id="ARBA00023235"/>
    </source>
</evidence>
<organism evidence="14">
    <name type="scientific">uncultured Thermomicrobiales bacterium</name>
    <dbReference type="NCBI Taxonomy" id="1645740"/>
    <lineage>
        <taxon>Bacteria</taxon>
        <taxon>Pseudomonadati</taxon>
        <taxon>Thermomicrobiota</taxon>
        <taxon>Thermomicrobia</taxon>
        <taxon>Thermomicrobiales</taxon>
        <taxon>environmental samples</taxon>
    </lineage>
</organism>
<comment type="function">
    <text evidence="9">A type II topoisomerase that negatively supercoils closed circular double-stranded (ds) DNA in an ATP-dependent manner to modulate DNA topology and maintain chromosomes in an underwound state. Negative supercoiling favors strand separation, and DNA replication, transcription, recombination and repair, all of which involve strand separation. Also able to catalyze the interconversion of other topological isomers of dsDNA rings, including catenanes and knotted rings. Type II topoisomerases break and join 2 DNA strands simultaneously in an ATP-dependent manner.</text>
</comment>
<dbReference type="NCBIfam" id="NF004044">
    <property type="entry name" value="PRK05561.1"/>
    <property type="match status" value="1"/>
</dbReference>
<dbReference type="GO" id="GO:0003677">
    <property type="term" value="F:DNA binding"/>
    <property type="evidence" value="ECO:0007669"/>
    <property type="project" value="UniProtKB-UniRule"/>
</dbReference>
<feature type="coiled-coil region" evidence="11">
    <location>
        <begin position="430"/>
        <end position="457"/>
    </location>
</feature>
<keyword evidence="5 9" id="KW-0799">Topoisomerase</keyword>
<dbReference type="GO" id="GO:0006261">
    <property type="term" value="P:DNA-templated DNA replication"/>
    <property type="evidence" value="ECO:0007669"/>
    <property type="project" value="UniProtKB-UniRule"/>
</dbReference>
<dbReference type="FunFam" id="1.10.268.10:FF:000001">
    <property type="entry name" value="DNA gyrase subunit A"/>
    <property type="match status" value="1"/>
</dbReference>
<accession>A0A6J4UI61</accession>